<feature type="compositionally biased region" description="Polar residues" evidence="1">
    <location>
        <begin position="48"/>
        <end position="68"/>
    </location>
</feature>
<accession>A0A914GV82</accession>
<dbReference type="AlphaFoldDB" id="A0A914GV82"/>
<proteinExistence type="predicted"/>
<dbReference type="WBParaSite" id="Gr19_v10_g11096.t1">
    <property type="protein sequence ID" value="Gr19_v10_g11096.t1"/>
    <property type="gene ID" value="Gr19_v10_g11096"/>
</dbReference>
<sequence length="119" mass="13353">MLTVSDVEFRFLASSQFIQTLQHIQIAKLTNGQSSRRGKGPARKDRPSQCQETKSCNGASRTYSESGSTLPLQLHARVAARRAAMRCPTPCATQPIRQMQLYYMFVGWQQEVGDVIAYI</sequence>
<feature type="region of interest" description="Disordered" evidence="1">
    <location>
        <begin position="29"/>
        <end position="68"/>
    </location>
</feature>
<evidence type="ECO:0000256" key="1">
    <source>
        <dbReference type="SAM" id="MobiDB-lite"/>
    </source>
</evidence>
<evidence type="ECO:0000313" key="2">
    <source>
        <dbReference type="Proteomes" id="UP000887572"/>
    </source>
</evidence>
<dbReference type="Proteomes" id="UP000887572">
    <property type="component" value="Unplaced"/>
</dbReference>
<evidence type="ECO:0000313" key="3">
    <source>
        <dbReference type="WBParaSite" id="Gr19_v10_g11096.t1"/>
    </source>
</evidence>
<name>A0A914GV82_GLORO</name>
<organism evidence="2 3">
    <name type="scientific">Globodera rostochiensis</name>
    <name type="common">Golden nematode worm</name>
    <name type="synonym">Heterodera rostochiensis</name>
    <dbReference type="NCBI Taxonomy" id="31243"/>
    <lineage>
        <taxon>Eukaryota</taxon>
        <taxon>Metazoa</taxon>
        <taxon>Ecdysozoa</taxon>
        <taxon>Nematoda</taxon>
        <taxon>Chromadorea</taxon>
        <taxon>Rhabditida</taxon>
        <taxon>Tylenchina</taxon>
        <taxon>Tylenchomorpha</taxon>
        <taxon>Tylenchoidea</taxon>
        <taxon>Heteroderidae</taxon>
        <taxon>Heteroderinae</taxon>
        <taxon>Globodera</taxon>
    </lineage>
</organism>
<protein>
    <submittedName>
        <fullName evidence="3">Uncharacterized protein</fullName>
    </submittedName>
</protein>
<keyword evidence="2" id="KW-1185">Reference proteome</keyword>
<reference evidence="3" key="1">
    <citation type="submission" date="2022-11" db="UniProtKB">
        <authorList>
            <consortium name="WormBaseParasite"/>
        </authorList>
    </citation>
    <scope>IDENTIFICATION</scope>
</reference>